<accession>A0A218P5A6</accession>
<dbReference type="PANTHER" id="PTHR43221:SF2">
    <property type="entry name" value="PROTEASE HTPX HOMOLOG"/>
    <property type="match status" value="1"/>
</dbReference>
<keyword evidence="1" id="KW-1003">Cell membrane</keyword>
<evidence type="ECO:0000256" key="9">
    <source>
        <dbReference type="ARBA" id="ARBA00023136"/>
    </source>
</evidence>
<keyword evidence="8 10" id="KW-0482">Metalloprotease</keyword>
<evidence type="ECO:0000256" key="5">
    <source>
        <dbReference type="ARBA" id="ARBA00022801"/>
    </source>
</evidence>
<dbReference type="InterPro" id="IPR050083">
    <property type="entry name" value="HtpX_protease"/>
</dbReference>
<dbReference type="GO" id="GO:0046872">
    <property type="term" value="F:metal ion binding"/>
    <property type="evidence" value="ECO:0007669"/>
    <property type="project" value="UniProtKB-KW"/>
</dbReference>
<evidence type="ECO:0000256" key="6">
    <source>
        <dbReference type="ARBA" id="ARBA00022833"/>
    </source>
</evidence>
<keyword evidence="5 10" id="KW-0378">Hydrolase</keyword>
<keyword evidence="9" id="KW-0472">Membrane</keyword>
<evidence type="ECO:0000256" key="2">
    <source>
        <dbReference type="ARBA" id="ARBA00022670"/>
    </source>
</evidence>
<dbReference type="OrthoDB" id="28389at2157"/>
<dbReference type="GO" id="GO:0006508">
    <property type="term" value="P:proteolysis"/>
    <property type="evidence" value="ECO:0007669"/>
    <property type="project" value="UniProtKB-KW"/>
</dbReference>
<organism evidence="12 13">
    <name type="scientific">Thermococcus pacificus</name>
    <dbReference type="NCBI Taxonomy" id="71998"/>
    <lineage>
        <taxon>Archaea</taxon>
        <taxon>Methanobacteriati</taxon>
        <taxon>Methanobacteriota</taxon>
        <taxon>Thermococci</taxon>
        <taxon>Thermococcales</taxon>
        <taxon>Thermococcaceae</taxon>
        <taxon>Thermococcus</taxon>
    </lineage>
</organism>
<keyword evidence="13" id="KW-1185">Reference proteome</keyword>
<evidence type="ECO:0000256" key="4">
    <source>
        <dbReference type="ARBA" id="ARBA00022723"/>
    </source>
</evidence>
<dbReference type="InterPro" id="IPR001915">
    <property type="entry name" value="Peptidase_M48"/>
</dbReference>
<gene>
    <name evidence="12" type="ORF">A3L08_00805</name>
</gene>
<evidence type="ECO:0000259" key="11">
    <source>
        <dbReference type="Pfam" id="PF01435"/>
    </source>
</evidence>
<evidence type="ECO:0000313" key="13">
    <source>
        <dbReference type="Proteomes" id="UP000197418"/>
    </source>
</evidence>
<feature type="domain" description="Peptidase M48" evidence="11">
    <location>
        <begin position="57"/>
        <end position="244"/>
    </location>
</feature>
<proteinExistence type="inferred from homology"/>
<keyword evidence="3" id="KW-0812">Transmembrane</keyword>
<dbReference type="GO" id="GO:0004222">
    <property type="term" value="F:metalloendopeptidase activity"/>
    <property type="evidence" value="ECO:0007669"/>
    <property type="project" value="InterPro"/>
</dbReference>
<keyword evidence="2 10" id="KW-0645">Protease</keyword>
<evidence type="ECO:0000256" key="1">
    <source>
        <dbReference type="ARBA" id="ARBA00022475"/>
    </source>
</evidence>
<keyword evidence="6 10" id="KW-0862">Zinc</keyword>
<comment type="cofactor">
    <cofactor evidence="10">
        <name>Zn(2+)</name>
        <dbReference type="ChEBI" id="CHEBI:29105"/>
    </cofactor>
    <text evidence="10">Binds 1 zinc ion per subunit.</text>
</comment>
<protein>
    <submittedName>
        <fullName evidence="12">Zinc metallopeptidase</fullName>
    </submittedName>
</protein>
<keyword evidence="7" id="KW-1133">Transmembrane helix</keyword>
<reference evidence="12 13" key="1">
    <citation type="submission" date="2016-04" db="EMBL/GenBank/DDBJ databases">
        <title>Complete genome sequence of Thermococcus pacificus type strain P4.</title>
        <authorList>
            <person name="Oger P.M."/>
        </authorList>
    </citation>
    <scope>NUCLEOTIDE SEQUENCE [LARGE SCALE GENOMIC DNA]</scope>
    <source>
        <strain evidence="12 13">P-4</strain>
    </source>
</reference>
<dbReference type="PANTHER" id="PTHR43221">
    <property type="entry name" value="PROTEASE HTPX"/>
    <property type="match status" value="1"/>
</dbReference>
<sequence>MLFIIACLEVLLAVIALAELGLKISLAALGAIALLYLWASTRDVGGNYTPLQRIEMPWLYDGIAEMARKAGLPMPRVYLLDDYIPTAFSFKNTIVLSLGLFEVLDPDEILAVAAHELGHIKSGDTKTFPILACGRYLMMGLTAVLIVLTRNAPMSMAALGLMGLYEVTRANFHKEREFRADETALRLLETPLSLKRALEELKYYEDLRAGIKHRALPSIEPTIERKQRTQIIETHPSYDERVLRILIEINRGNMLNHRME</sequence>
<dbReference type="KEGG" id="tpaf:A3L08_00805"/>
<dbReference type="Proteomes" id="UP000197418">
    <property type="component" value="Chromosome"/>
</dbReference>
<evidence type="ECO:0000256" key="3">
    <source>
        <dbReference type="ARBA" id="ARBA00022692"/>
    </source>
</evidence>
<dbReference type="Pfam" id="PF01435">
    <property type="entry name" value="Peptidase_M48"/>
    <property type="match status" value="1"/>
</dbReference>
<evidence type="ECO:0000256" key="8">
    <source>
        <dbReference type="ARBA" id="ARBA00023049"/>
    </source>
</evidence>
<name>A0A218P5A6_9EURY</name>
<dbReference type="Gene3D" id="3.30.2010.10">
    <property type="entry name" value="Metalloproteases ('zincins'), catalytic domain"/>
    <property type="match status" value="1"/>
</dbReference>
<comment type="similarity">
    <text evidence="10">Belongs to the peptidase M48 family.</text>
</comment>
<dbReference type="AlphaFoldDB" id="A0A218P5A6"/>
<dbReference type="EMBL" id="CP015102">
    <property type="protein sequence ID" value="ASJ05973.1"/>
    <property type="molecule type" value="Genomic_DNA"/>
</dbReference>
<evidence type="ECO:0000256" key="10">
    <source>
        <dbReference type="RuleBase" id="RU003983"/>
    </source>
</evidence>
<keyword evidence="4" id="KW-0479">Metal-binding</keyword>
<evidence type="ECO:0000313" key="12">
    <source>
        <dbReference type="EMBL" id="ASJ05973.1"/>
    </source>
</evidence>
<evidence type="ECO:0000256" key="7">
    <source>
        <dbReference type="ARBA" id="ARBA00022989"/>
    </source>
</evidence>